<gene>
    <name evidence="7" type="ORF">VZC37_05135</name>
</gene>
<dbReference type="InterPro" id="IPR050109">
    <property type="entry name" value="HTH-type_TetR-like_transc_reg"/>
</dbReference>
<protein>
    <submittedName>
        <fullName evidence="7">TetR/AcrR family transcriptional regulator</fullName>
    </submittedName>
</protein>
<feature type="DNA-binding region" description="H-T-H motif" evidence="5">
    <location>
        <begin position="31"/>
        <end position="50"/>
    </location>
</feature>
<evidence type="ECO:0000313" key="7">
    <source>
        <dbReference type="EMBL" id="MEE3849703.1"/>
    </source>
</evidence>
<reference evidence="7 8" key="1">
    <citation type="submission" date="2024-01" db="EMBL/GenBank/DDBJ databases">
        <title>Draft genome sequence of Gordonia sp. LSe1-13.</title>
        <authorList>
            <person name="Suphannarot A."/>
            <person name="Mingma R."/>
        </authorList>
    </citation>
    <scope>NUCLEOTIDE SEQUENCE [LARGE SCALE GENOMIC DNA]</scope>
    <source>
        <strain evidence="7 8">LSe1-13</strain>
    </source>
</reference>
<evidence type="ECO:0000256" key="4">
    <source>
        <dbReference type="ARBA" id="ARBA00023163"/>
    </source>
</evidence>
<dbReference type="Gene3D" id="1.10.357.10">
    <property type="entry name" value="Tetracycline Repressor, domain 2"/>
    <property type="match status" value="1"/>
</dbReference>
<dbReference type="InterPro" id="IPR036271">
    <property type="entry name" value="Tet_transcr_reg_TetR-rel_C_sf"/>
</dbReference>
<proteinExistence type="predicted"/>
<keyword evidence="8" id="KW-1185">Reference proteome</keyword>
<dbReference type="PRINTS" id="PR00455">
    <property type="entry name" value="HTHTETR"/>
</dbReference>
<keyword evidence="2" id="KW-0805">Transcription regulation</keyword>
<evidence type="ECO:0000313" key="8">
    <source>
        <dbReference type="Proteomes" id="UP001347146"/>
    </source>
</evidence>
<accession>A0ABU7MA58</accession>
<comment type="caution">
    <text evidence="7">The sequence shown here is derived from an EMBL/GenBank/DDBJ whole genome shotgun (WGS) entry which is preliminary data.</text>
</comment>
<organism evidence="7 8">
    <name type="scientific">Gordonia sesuvii</name>
    <dbReference type="NCBI Taxonomy" id="3116777"/>
    <lineage>
        <taxon>Bacteria</taxon>
        <taxon>Bacillati</taxon>
        <taxon>Actinomycetota</taxon>
        <taxon>Actinomycetes</taxon>
        <taxon>Mycobacteriales</taxon>
        <taxon>Gordoniaceae</taxon>
        <taxon>Gordonia</taxon>
    </lineage>
</organism>
<dbReference type="RefSeq" id="WP_330431323.1">
    <property type="nucleotide sequence ID" value="NZ_JAZDUF010000001.1"/>
</dbReference>
<dbReference type="SUPFAM" id="SSF46689">
    <property type="entry name" value="Homeodomain-like"/>
    <property type="match status" value="1"/>
</dbReference>
<keyword evidence="1" id="KW-0678">Repressor</keyword>
<dbReference type="Pfam" id="PF13977">
    <property type="entry name" value="TetR_C_6"/>
    <property type="match status" value="1"/>
</dbReference>
<dbReference type="Proteomes" id="UP001347146">
    <property type="component" value="Unassembled WGS sequence"/>
</dbReference>
<keyword evidence="4" id="KW-0804">Transcription</keyword>
<evidence type="ECO:0000256" key="3">
    <source>
        <dbReference type="ARBA" id="ARBA00023125"/>
    </source>
</evidence>
<dbReference type="InterPro" id="IPR039538">
    <property type="entry name" value="BetI_C"/>
</dbReference>
<dbReference type="SUPFAM" id="SSF48498">
    <property type="entry name" value="Tetracyclin repressor-like, C-terminal domain"/>
    <property type="match status" value="1"/>
</dbReference>
<dbReference type="PANTHER" id="PTHR30055">
    <property type="entry name" value="HTH-TYPE TRANSCRIPTIONAL REGULATOR RUTR"/>
    <property type="match status" value="1"/>
</dbReference>
<feature type="domain" description="HTH tetR-type" evidence="6">
    <location>
        <begin position="8"/>
        <end position="68"/>
    </location>
</feature>
<evidence type="ECO:0000256" key="1">
    <source>
        <dbReference type="ARBA" id="ARBA00022491"/>
    </source>
</evidence>
<evidence type="ECO:0000256" key="2">
    <source>
        <dbReference type="ARBA" id="ARBA00023015"/>
    </source>
</evidence>
<evidence type="ECO:0000256" key="5">
    <source>
        <dbReference type="PROSITE-ProRule" id="PRU00335"/>
    </source>
</evidence>
<evidence type="ECO:0000259" key="6">
    <source>
        <dbReference type="PROSITE" id="PS50977"/>
    </source>
</evidence>
<dbReference type="InterPro" id="IPR009057">
    <property type="entry name" value="Homeodomain-like_sf"/>
</dbReference>
<keyword evidence="3 5" id="KW-0238">DNA-binding</keyword>
<dbReference type="PROSITE" id="PS50977">
    <property type="entry name" value="HTH_TETR_2"/>
    <property type="match status" value="1"/>
</dbReference>
<dbReference type="PANTHER" id="PTHR30055:SF234">
    <property type="entry name" value="HTH-TYPE TRANSCRIPTIONAL REGULATOR BETI"/>
    <property type="match status" value="1"/>
</dbReference>
<dbReference type="InterPro" id="IPR001647">
    <property type="entry name" value="HTH_TetR"/>
</dbReference>
<dbReference type="EMBL" id="JAZDUF010000001">
    <property type="protein sequence ID" value="MEE3849703.1"/>
    <property type="molecule type" value="Genomic_DNA"/>
</dbReference>
<dbReference type="Pfam" id="PF00440">
    <property type="entry name" value="TetR_N"/>
    <property type="match status" value="1"/>
</dbReference>
<name>A0ABU7MA58_9ACTN</name>
<sequence length="198" mass="21729">MPRLVDHAERREAIISAAWRLIAARGIDGINMRDLAAEAGYSNGALSHYFSGKDEILQSAFEHVLVATNNRIAASSRGLRGLRALRKVCLEIMPSTEEARLEARIAISLWQRALTDRQMESVNNTAVREWRALMARHIDEAIADGEANTCDAAVQANALMNMMIGLQVSAVLDRGATTRKSQLAMLDATIGSFRADHT</sequence>